<evidence type="ECO:0000313" key="4">
    <source>
        <dbReference type="Proteomes" id="UP001183388"/>
    </source>
</evidence>
<proteinExistence type="predicted"/>
<dbReference type="InterPro" id="IPR029063">
    <property type="entry name" value="SAM-dependent_MTases_sf"/>
</dbReference>
<keyword evidence="3" id="KW-0489">Methyltransferase</keyword>
<accession>A0ABU2LE64</accession>
<dbReference type="GO" id="GO:0008168">
    <property type="term" value="F:methyltransferase activity"/>
    <property type="evidence" value="ECO:0007669"/>
    <property type="project" value="UniProtKB-KW"/>
</dbReference>
<evidence type="ECO:0000313" key="3">
    <source>
        <dbReference type="EMBL" id="MDT0309473.1"/>
    </source>
</evidence>
<evidence type="ECO:0000259" key="2">
    <source>
        <dbReference type="Pfam" id="PF13649"/>
    </source>
</evidence>
<feature type="domain" description="Methyltransferase" evidence="2">
    <location>
        <begin position="47"/>
        <end position="144"/>
    </location>
</feature>
<gene>
    <name evidence="3" type="ORF">RM780_21285</name>
</gene>
<dbReference type="Proteomes" id="UP001183388">
    <property type="component" value="Unassembled WGS sequence"/>
</dbReference>
<comment type="caution">
    <text evidence="3">The sequence shown here is derived from an EMBL/GenBank/DDBJ whole genome shotgun (WGS) entry which is preliminary data.</text>
</comment>
<feature type="region of interest" description="Disordered" evidence="1">
    <location>
        <begin position="204"/>
        <end position="225"/>
    </location>
</feature>
<dbReference type="Gene3D" id="3.40.50.150">
    <property type="entry name" value="Vaccinia Virus protein VP39"/>
    <property type="match status" value="1"/>
</dbReference>
<organism evidence="3 4">
    <name type="scientific">Streptomyces boetiae</name>
    <dbReference type="NCBI Taxonomy" id="3075541"/>
    <lineage>
        <taxon>Bacteria</taxon>
        <taxon>Bacillati</taxon>
        <taxon>Actinomycetota</taxon>
        <taxon>Actinomycetes</taxon>
        <taxon>Kitasatosporales</taxon>
        <taxon>Streptomycetaceae</taxon>
        <taxon>Streptomyces</taxon>
    </lineage>
</organism>
<keyword evidence="3" id="KW-0808">Transferase</keyword>
<dbReference type="InterPro" id="IPR041698">
    <property type="entry name" value="Methyltransf_25"/>
</dbReference>
<dbReference type="EMBL" id="JAVREN010000038">
    <property type="protein sequence ID" value="MDT0309473.1"/>
    <property type="molecule type" value="Genomic_DNA"/>
</dbReference>
<dbReference type="Pfam" id="PF13649">
    <property type="entry name" value="Methyltransf_25"/>
    <property type="match status" value="1"/>
</dbReference>
<sequence>MAERSERALFVREFLRDPVRTASVVPSSAALADRMVAALPERGEPVVVELGPGTGAFTEAIQRRLAGRGRHVAVELNDRMAGHLRERFPGAEVVTGAADDLPRILAGCGIAQADLIVSGLPWTVYFGGERPLVTTVASCLAPHGAFTQFTYAWTAWTPPARRQRAQLRAAFEEVVLGRTVWRNMPPAFVYVARRPRPAATPIAEARRSGALKDGRDHEAVPVSTA</sequence>
<protein>
    <submittedName>
        <fullName evidence="3">SAM-dependent methyltransferase</fullName>
    </submittedName>
</protein>
<feature type="compositionally biased region" description="Basic and acidic residues" evidence="1">
    <location>
        <begin position="204"/>
        <end position="219"/>
    </location>
</feature>
<dbReference type="SUPFAM" id="SSF53335">
    <property type="entry name" value="S-adenosyl-L-methionine-dependent methyltransferases"/>
    <property type="match status" value="1"/>
</dbReference>
<keyword evidence="4" id="KW-1185">Reference proteome</keyword>
<name>A0ABU2LE64_9ACTN</name>
<dbReference type="RefSeq" id="WP_311632434.1">
    <property type="nucleotide sequence ID" value="NZ_JAVREN010000038.1"/>
</dbReference>
<evidence type="ECO:0000256" key="1">
    <source>
        <dbReference type="SAM" id="MobiDB-lite"/>
    </source>
</evidence>
<dbReference type="GO" id="GO:0032259">
    <property type="term" value="P:methylation"/>
    <property type="evidence" value="ECO:0007669"/>
    <property type="project" value="UniProtKB-KW"/>
</dbReference>
<reference evidence="4" key="1">
    <citation type="submission" date="2023-07" db="EMBL/GenBank/DDBJ databases">
        <title>30 novel species of actinomycetes from the DSMZ collection.</title>
        <authorList>
            <person name="Nouioui I."/>
        </authorList>
    </citation>
    <scope>NUCLEOTIDE SEQUENCE [LARGE SCALE GENOMIC DNA]</scope>
    <source>
        <strain evidence="4">DSM 44917</strain>
    </source>
</reference>
<dbReference type="CDD" id="cd02440">
    <property type="entry name" value="AdoMet_MTases"/>
    <property type="match status" value="1"/>
</dbReference>